<evidence type="ECO:0000313" key="1">
    <source>
        <dbReference type="EMBL" id="ENU20942.1"/>
    </source>
</evidence>
<dbReference type="EMBL" id="APOH01000009">
    <property type="protein sequence ID" value="ENU20942.1"/>
    <property type="molecule type" value="Genomic_DNA"/>
</dbReference>
<organism evidence="1 2">
    <name type="scientific">Acinetobacter bohemicus ANC 3994</name>
    <dbReference type="NCBI Taxonomy" id="1217715"/>
    <lineage>
        <taxon>Bacteria</taxon>
        <taxon>Pseudomonadati</taxon>
        <taxon>Pseudomonadota</taxon>
        <taxon>Gammaproteobacteria</taxon>
        <taxon>Moraxellales</taxon>
        <taxon>Moraxellaceae</taxon>
        <taxon>Acinetobacter</taxon>
    </lineage>
</organism>
<sequence>MNSRFDLFSIYACTLNLAAIVKDRNNVEEAINLYKTIRRKESSELIYAYAQIELGNIYAKTSNVKALKYFYKVKIGDDLKTYTDAQYKISMLSNDIQECLDALDCIPEYSDFYSYAKYYLKIFKKINGLEDLNNKSIILKFAQNISDIMEELFISSDYEKSIAHYTNLTVSKLLLATSRNYSSGIYEQKLCLRLNTINLMNDPEEGLLVNDLLYLNNKIKTQDLAFISCFTLHHDSLNQFRLYSKEFQQEAFGVSLILGKNFFAKKHDTSSLYKDTKEGLDINLKNKESSLSSGITELPLYRCIYFDPTSGLMKVAQREEWSFRREFKLKNKCKWFDSNEGADRKWEDYKMKIDSIENSIKIKMKNLTNFIEYLNTKEMDSYSGKLLAEILLPLRYLIKNMAFKEEQECRIVYVTQMDNPLIQYDEKINRIYIDYAPSVMEHLEKIYIAPKAKDEKMVFEYLCSRGQEIRKGKEAVKVKISQNPFR</sequence>
<comment type="caution">
    <text evidence="1">The sequence shown here is derived from an EMBL/GenBank/DDBJ whole genome shotgun (WGS) entry which is preliminary data.</text>
</comment>
<gene>
    <name evidence="1" type="ORF">F994_00401</name>
</gene>
<proteinExistence type="predicted"/>
<protein>
    <submittedName>
        <fullName evidence="1">Uncharacterized protein</fullName>
    </submittedName>
</protein>
<dbReference type="Proteomes" id="UP000013086">
    <property type="component" value="Unassembled WGS sequence"/>
</dbReference>
<dbReference type="eggNOG" id="COG0457">
    <property type="taxonomic scope" value="Bacteria"/>
</dbReference>
<dbReference type="AlphaFoldDB" id="N8QGE4"/>
<evidence type="ECO:0000313" key="2">
    <source>
        <dbReference type="Proteomes" id="UP000013086"/>
    </source>
</evidence>
<reference evidence="1 2" key="1">
    <citation type="submission" date="2013-02" db="EMBL/GenBank/DDBJ databases">
        <title>The Genome Sequence of Acinetobacter sp. ANC 3994.</title>
        <authorList>
            <consortium name="The Broad Institute Genome Sequencing Platform"/>
            <consortium name="The Broad Institute Genome Sequencing Center for Infectious Disease"/>
            <person name="Cerqueira G."/>
            <person name="Feldgarden M."/>
            <person name="Courvalin P."/>
            <person name="Perichon B."/>
            <person name="Grillot-Courvalin C."/>
            <person name="Clermont D."/>
            <person name="Rocha E."/>
            <person name="Yoon E.-J."/>
            <person name="Nemec A."/>
            <person name="Walker B."/>
            <person name="Young S.K."/>
            <person name="Zeng Q."/>
            <person name="Gargeya S."/>
            <person name="Fitzgerald M."/>
            <person name="Haas B."/>
            <person name="Abouelleil A."/>
            <person name="Alvarado L."/>
            <person name="Arachchi H.M."/>
            <person name="Berlin A.M."/>
            <person name="Chapman S.B."/>
            <person name="Dewar J."/>
            <person name="Goldberg J."/>
            <person name="Griggs A."/>
            <person name="Gujja S."/>
            <person name="Hansen M."/>
            <person name="Howarth C."/>
            <person name="Imamovic A."/>
            <person name="Larimer J."/>
            <person name="McCowan C."/>
            <person name="Murphy C."/>
            <person name="Neiman D."/>
            <person name="Pearson M."/>
            <person name="Priest M."/>
            <person name="Roberts A."/>
            <person name="Saif S."/>
            <person name="Shea T."/>
            <person name="Sisk P."/>
            <person name="Sykes S."/>
            <person name="Wortman J."/>
            <person name="Nusbaum C."/>
            <person name="Birren B."/>
        </authorList>
    </citation>
    <scope>NUCLEOTIDE SEQUENCE [LARGE SCALE GENOMIC DNA]</scope>
    <source>
        <strain evidence="1 2">ANC 3994</strain>
    </source>
</reference>
<dbReference type="PATRIC" id="fig|1217715.3.peg.378"/>
<accession>N8QGE4</accession>
<dbReference type="HOGENOM" id="CLU_560986_0_0_6"/>
<name>N8QGE4_9GAMM</name>